<keyword evidence="4" id="KW-0521">NADP</keyword>
<comment type="cofactor">
    <cofactor evidence="1">
        <name>FMN</name>
        <dbReference type="ChEBI" id="CHEBI:58210"/>
    </cofactor>
</comment>
<proteinExistence type="predicted"/>
<dbReference type="CDD" id="cd02932">
    <property type="entry name" value="OYE_YqiM_FMN"/>
    <property type="match status" value="1"/>
</dbReference>
<evidence type="ECO:0000313" key="7">
    <source>
        <dbReference type="EMBL" id="KPY42460.1"/>
    </source>
</evidence>
<dbReference type="PANTHER" id="PTHR43303">
    <property type="entry name" value="NADPH DEHYDROGENASE C23G7.10C-RELATED"/>
    <property type="match status" value="1"/>
</dbReference>
<evidence type="ECO:0000256" key="4">
    <source>
        <dbReference type="ARBA" id="ARBA00022857"/>
    </source>
</evidence>
<dbReference type="PANTHER" id="PTHR43303:SF4">
    <property type="entry name" value="NADPH DEHYDROGENASE C23G7.10C-RELATED"/>
    <property type="match status" value="1"/>
</dbReference>
<evidence type="ECO:0000256" key="2">
    <source>
        <dbReference type="ARBA" id="ARBA00022630"/>
    </source>
</evidence>
<protein>
    <submittedName>
        <fullName evidence="7">XenA</fullName>
    </submittedName>
</protein>
<dbReference type="EMBL" id="LJRF01000212">
    <property type="protein sequence ID" value="KPY42460.1"/>
    <property type="molecule type" value="Genomic_DNA"/>
</dbReference>
<reference evidence="7 8" key="1">
    <citation type="submission" date="2015-09" db="EMBL/GenBank/DDBJ databases">
        <title>Genome announcement of multiple Pseudomonas syringae strains.</title>
        <authorList>
            <person name="Thakur S."/>
            <person name="Wang P.W."/>
            <person name="Gong Y."/>
            <person name="Weir B.S."/>
            <person name="Guttman D.S."/>
        </authorList>
    </citation>
    <scope>NUCLEOTIDE SEQUENCE [LARGE SCALE GENOMIC DNA]</scope>
    <source>
        <strain evidence="7 8">ICMP3882</strain>
    </source>
</reference>
<keyword evidence="3" id="KW-0288">FMN</keyword>
<evidence type="ECO:0000313" key="8">
    <source>
        <dbReference type="Proteomes" id="UP000050554"/>
    </source>
</evidence>
<dbReference type="GO" id="GO:0003959">
    <property type="term" value="F:NADPH dehydrogenase activity"/>
    <property type="evidence" value="ECO:0007669"/>
    <property type="project" value="InterPro"/>
</dbReference>
<evidence type="ECO:0000259" key="6">
    <source>
        <dbReference type="Pfam" id="PF00724"/>
    </source>
</evidence>
<dbReference type="InterPro" id="IPR013785">
    <property type="entry name" value="Aldolase_TIM"/>
</dbReference>
<dbReference type="Gene3D" id="3.20.20.70">
    <property type="entry name" value="Aldolase class I"/>
    <property type="match status" value="1"/>
</dbReference>
<dbReference type="GO" id="GO:0050661">
    <property type="term" value="F:NADP binding"/>
    <property type="evidence" value="ECO:0007669"/>
    <property type="project" value="InterPro"/>
</dbReference>
<comment type="caution">
    <text evidence="7">The sequence shown here is derived from an EMBL/GenBank/DDBJ whole genome shotgun (WGS) entry which is preliminary data.</text>
</comment>
<accession>A0A0P9YU58</accession>
<keyword evidence="5" id="KW-0560">Oxidoreductase</keyword>
<dbReference type="SUPFAM" id="SSF51395">
    <property type="entry name" value="FMN-linked oxidoreductases"/>
    <property type="match status" value="1"/>
</dbReference>
<dbReference type="Proteomes" id="UP000050554">
    <property type="component" value="Unassembled WGS sequence"/>
</dbReference>
<keyword evidence="2" id="KW-0285">Flavoprotein</keyword>
<dbReference type="AlphaFoldDB" id="A0A0P9YU58"/>
<evidence type="ECO:0000256" key="5">
    <source>
        <dbReference type="ARBA" id="ARBA00023002"/>
    </source>
</evidence>
<name>A0A0P9YU58_PSESI</name>
<sequence length="383" mass="42104">MAAIFRILSNNRISTYREIFMSALFQPYTLKDVTLRNRIAIPPMCQYSADDGVINDWHHVHLASMARGGAGLVVVEATAVAPEGRITPGCAGIWNDQQAQAFVPIVKAIKAAGSVPGIQIAHAGRKASANRPWEGDDHIADSDARGWETIAPSAIAFGANLPKVPREMTLEDIARVKQDFVNAARRALEAGFEWIELHFAHGYLGQSFFSEHSNQRTDAYGGSFENRSRFLLETLAAVREVWPENLPLTARFGVIEYDGRDEQTLTESIELARRFKAGGLDLLSVSVGFTIPDTNIPWGPAFMGPVAERVRREAGIPVTSAWGFGTPQLAEEAVKSGQLDLVSVGRAHLADPHWAYFAAKELGAENASWTLPAPYAHWLERYR</sequence>
<dbReference type="InterPro" id="IPR001155">
    <property type="entry name" value="OxRdtase_FMN_N"/>
</dbReference>
<organism evidence="7 8">
    <name type="scientific">Pseudomonas syringae pv. ribicola</name>
    <dbReference type="NCBI Taxonomy" id="55398"/>
    <lineage>
        <taxon>Bacteria</taxon>
        <taxon>Pseudomonadati</taxon>
        <taxon>Pseudomonadota</taxon>
        <taxon>Gammaproteobacteria</taxon>
        <taxon>Pseudomonadales</taxon>
        <taxon>Pseudomonadaceae</taxon>
        <taxon>Pseudomonas</taxon>
    </lineage>
</organism>
<dbReference type="GO" id="GO:0010181">
    <property type="term" value="F:FMN binding"/>
    <property type="evidence" value="ECO:0007669"/>
    <property type="project" value="InterPro"/>
</dbReference>
<gene>
    <name evidence="7" type="ORF">ALO47_05097</name>
</gene>
<evidence type="ECO:0000256" key="3">
    <source>
        <dbReference type="ARBA" id="ARBA00022643"/>
    </source>
</evidence>
<feature type="domain" description="NADH:flavin oxidoreductase/NADH oxidase N-terminal" evidence="6">
    <location>
        <begin position="24"/>
        <end position="362"/>
    </location>
</feature>
<evidence type="ECO:0000256" key="1">
    <source>
        <dbReference type="ARBA" id="ARBA00001917"/>
    </source>
</evidence>
<dbReference type="InterPro" id="IPR044152">
    <property type="entry name" value="YqjM-like"/>
</dbReference>
<dbReference type="Pfam" id="PF00724">
    <property type="entry name" value="Oxidored_FMN"/>
    <property type="match status" value="1"/>
</dbReference>
<dbReference type="PATRIC" id="fig|55398.3.peg.4325"/>